<gene>
    <name evidence="7" type="ORF">JOE57_001593</name>
</gene>
<dbReference type="Pfam" id="PF13532">
    <property type="entry name" value="2OG-FeII_Oxy_2"/>
    <property type="match status" value="1"/>
</dbReference>
<sequence length="228" mass="25202">MMEALFRDQDAGSGRRLVAPGAVHLPGWLSLAQQQFLVRQFEDWSSGPVPIRAARLPGGRQMSVRMVCLGWHWQPYRYTREAADVNAARVLELPEWLGDLGRQALAKAYEDPGAAEAYRPDVALVNFYDDAATMGMHQDRDERSDAPVVSFSVGDTCRFRFGNTETRTGPYTDVELVSGDAFVFGGPSRFAYHGVPRIFPGSADPRCGLRSGRINLTLRVTGLPRSPS</sequence>
<dbReference type="InterPro" id="IPR027450">
    <property type="entry name" value="AlkB-like"/>
</dbReference>
<dbReference type="EC" id="1.14.11.33" evidence="7"/>
<dbReference type="InterPro" id="IPR004574">
    <property type="entry name" value="Alkb"/>
</dbReference>
<reference evidence="7 8" key="1">
    <citation type="submission" date="2021-01" db="EMBL/GenBank/DDBJ databases">
        <title>Sequencing the genomes of 1000 actinobacteria strains.</title>
        <authorList>
            <person name="Klenk H.-P."/>
        </authorList>
    </citation>
    <scope>NUCLEOTIDE SEQUENCE [LARGE SCALE GENOMIC DNA]</scope>
    <source>
        <strain evidence="7 8">DSM 18662</strain>
    </source>
</reference>
<organism evidence="7 8">
    <name type="scientific">Microlunatus panaciterrae</name>
    <dbReference type="NCBI Taxonomy" id="400768"/>
    <lineage>
        <taxon>Bacteria</taxon>
        <taxon>Bacillati</taxon>
        <taxon>Actinomycetota</taxon>
        <taxon>Actinomycetes</taxon>
        <taxon>Propionibacteriales</taxon>
        <taxon>Propionibacteriaceae</taxon>
        <taxon>Microlunatus</taxon>
    </lineage>
</organism>
<dbReference type="GO" id="GO:0035516">
    <property type="term" value="F:broad specificity oxidative DNA demethylase activity"/>
    <property type="evidence" value="ECO:0007669"/>
    <property type="project" value="UniProtKB-EC"/>
</dbReference>
<comment type="caution">
    <text evidence="7">The sequence shown here is derived from an EMBL/GenBank/DDBJ whole genome shotgun (WGS) entry which is preliminary data.</text>
</comment>
<keyword evidence="2" id="KW-0479">Metal-binding</keyword>
<dbReference type="InterPro" id="IPR005123">
    <property type="entry name" value="Oxoglu/Fe-dep_dioxygenase_dom"/>
</dbReference>
<evidence type="ECO:0000256" key="2">
    <source>
        <dbReference type="ARBA" id="ARBA00022723"/>
    </source>
</evidence>
<dbReference type="PROSITE" id="PS51471">
    <property type="entry name" value="FE2OG_OXY"/>
    <property type="match status" value="1"/>
</dbReference>
<dbReference type="PANTHER" id="PTHR16557">
    <property type="entry name" value="ALKYLATED DNA REPAIR PROTEIN ALKB-RELATED"/>
    <property type="match status" value="1"/>
</dbReference>
<keyword evidence="8" id="KW-1185">Reference proteome</keyword>
<evidence type="ECO:0000256" key="4">
    <source>
        <dbReference type="ARBA" id="ARBA00023002"/>
    </source>
</evidence>
<dbReference type="PANTHER" id="PTHR16557:SF2">
    <property type="entry name" value="NUCLEIC ACID DIOXYGENASE ALKBH1"/>
    <property type="match status" value="1"/>
</dbReference>
<comment type="cofactor">
    <cofactor evidence="1">
        <name>Fe(2+)</name>
        <dbReference type="ChEBI" id="CHEBI:29033"/>
    </cofactor>
</comment>
<dbReference type="Proteomes" id="UP000704762">
    <property type="component" value="Unassembled WGS sequence"/>
</dbReference>
<evidence type="ECO:0000256" key="3">
    <source>
        <dbReference type="ARBA" id="ARBA00022964"/>
    </source>
</evidence>
<evidence type="ECO:0000256" key="1">
    <source>
        <dbReference type="ARBA" id="ARBA00001954"/>
    </source>
</evidence>
<accession>A0ABS2RJD0</accession>
<dbReference type="RefSeq" id="WP_239578884.1">
    <property type="nucleotide sequence ID" value="NZ_BAAAQP010000002.1"/>
</dbReference>
<dbReference type="InterPro" id="IPR037151">
    <property type="entry name" value="AlkB-like_sf"/>
</dbReference>
<evidence type="ECO:0000313" key="7">
    <source>
        <dbReference type="EMBL" id="MBM7798672.1"/>
    </source>
</evidence>
<name>A0ABS2RJD0_9ACTN</name>
<dbReference type="Gene3D" id="2.60.120.590">
    <property type="entry name" value="Alpha-ketoglutarate-dependent dioxygenase AlkB-like"/>
    <property type="match status" value="1"/>
</dbReference>
<keyword evidence="4 7" id="KW-0560">Oxidoreductase</keyword>
<keyword evidence="5" id="KW-0408">Iron</keyword>
<evidence type="ECO:0000313" key="8">
    <source>
        <dbReference type="Proteomes" id="UP000704762"/>
    </source>
</evidence>
<protein>
    <submittedName>
        <fullName evidence="7">Alkylated DNA repair protein (DNA oxidative demethylase)</fullName>
        <ecNumber evidence="7">1.14.11.33</ecNumber>
    </submittedName>
</protein>
<feature type="domain" description="Fe2OG dioxygenase" evidence="6">
    <location>
        <begin position="119"/>
        <end position="222"/>
    </location>
</feature>
<dbReference type="SUPFAM" id="SSF51197">
    <property type="entry name" value="Clavaminate synthase-like"/>
    <property type="match status" value="1"/>
</dbReference>
<evidence type="ECO:0000259" key="6">
    <source>
        <dbReference type="PROSITE" id="PS51471"/>
    </source>
</evidence>
<dbReference type="EMBL" id="JAFBCF010000001">
    <property type="protein sequence ID" value="MBM7798672.1"/>
    <property type="molecule type" value="Genomic_DNA"/>
</dbReference>
<proteinExistence type="predicted"/>
<evidence type="ECO:0000256" key="5">
    <source>
        <dbReference type="ARBA" id="ARBA00023004"/>
    </source>
</evidence>
<keyword evidence="3" id="KW-0223">Dioxygenase</keyword>